<dbReference type="InterPro" id="IPR008780">
    <property type="entry name" value="Plasmodium_Vir"/>
</dbReference>
<dbReference type="OrthoDB" id="388362at2759"/>
<dbReference type="EMBL" id="FLRI01000598">
    <property type="protein sequence ID" value="SBT84928.1"/>
    <property type="molecule type" value="Genomic_DNA"/>
</dbReference>
<name>A0A1D3JG54_PLAOA</name>
<dbReference type="VEuPathDB" id="PlasmoDB:PocGH01_00050800"/>
<reference evidence="2 3" key="1">
    <citation type="submission" date="2016-06" db="EMBL/GenBank/DDBJ databases">
        <authorList>
            <consortium name="Pathogen Informatics"/>
        </authorList>
    </citation>
    <scope>NUCLEOTIDE SEQUENCE [LARGE SCALE GENOMIC DNA]</scope>
    <source>
        <strain evidence="2">PocGH01</strain>
    </source>
</reference>
<evidence type="ECO:0000313" key="3">
    <source>
        <dbReference type="Proteomes" id="UP000242942"/>
    </source>
</evidence>
<organism evidence="2 3">
    <name type="scientific">Plasmodium ovale</name>
    <name type="common">malaria parasite P. ovale</name>
    <dbReference type="NCBI Taxonomy" id="36330"/>
    <lineage>
        <taxon>Eukaryota</taxon>
        <taxon>Sar</taxon>
        <taxon>Alveolata</taxon>
        <taxon>Apicomplexa</taxon>
        <taxon>Aconoidasida</taxon>
        <taxon>Haemosporida</taxon>
        <taxon>Plasmodiidae</taxon>
        <taxon>Plasmodium</taxon>
        <taxon>Plasmodium (Plasmodium)</taxon>
    </lineage>
</organism>
<dbReference type="AlphaFoldDB" id="A0A1D3JG54"/>
<keyword evidence="1" id="KW-0472">Membrane</keyword>
<keyword evidence="3" id="KW-1185">Reference proteome</keyword>
<protein>
    <submittedName>
        <fullName evidence="2">PIR protein</fullName>
    </submittedName>
</protein>
<feature type="transmembrane region" description="Helical" evidence="1">
    <location>
        <begin position="217"/>
        <end position="239"/>
    </location>
</feature>
<dbReference type="Pfam" id="PF05795">
    <property type="entry name" value="Plasmodium_Vir"/>
    <property type="match status" value="1"/>
</dbReference>
<evidence type="ECO:0000313" key="2">
    <source>
        <dbReference type="EMBL" id="SBT84928.1"/>
    </source>
</evidence>
<dbReference type="VEuPathDB" id="PlasmoDB:POWCR01_000097900"/>
<evidence type="ECO:0000256" key="1">
    <source>
        <dbReference type="SAM" id="Phobius"/>
    </source>
</evidence>
<dbReference type="Proteomes" id="UP000242942">
    <property type="component" value="Unassembled WGS sequence"/>
</dbReference>
<proteinExistence type="predicted"/>
<accession>A0A1D3JG54</accession>
<sequence length="292" mass="35180">MYNIVDNYLQYKIVLDYYANESNKKHEPYCNNIIKSNLNNNPGYMKPCLALLKHSYTLQDNDYASYINITFDHLNMWLKEQIKGIPNYIYDVSAFYNILKSHNLSKPFISDLCDGQINDIHDSIYIDFQFLNNLYDKLNIYRNIFDYDDLKFKELYNIEIQKEKKCPNTEKVLLSYPEQEHTEEQKERRYIRSALQTIPEPREEDQREVGFSESNSFHYSIIIPVSIILLVSFLFLIFYKFTPLGSFLSLWISEKKKQWYNNYKHDDHLLHDSENEERDLQNTRYNIQYYSA</sequence>
<keyword evidence="1" id="KW-1133">Transmembrane helix</keyword>
<keyword evidence="1" id="KW-0812">Transmembrane</keyword>
<gene>
    <name evidence="2" type="primary">PocGH01_00050800</name>
    <name evidence="2" type="ORF">POCGH01_00050800</name>
</gene>